<keyword evidence="2" id="KW-1185">Reference proteome</keyword>
<gene>
    <name evidence="1" type="ORF">CEXT_605811</name>
</gene>
<dbReference type="Proteomes" id="UP001054945">
    <property type="component" value="Unassembled WGS sequence"/>
</dbReference>
<evidence type="ECO:0000313" key="1">
    <source>
        <dbReference type="EMBL" id="GIY77742.1"/>
    </source>
</evidence>
<proteinExistence type="predicted"/>
<organism evidence="1 2">
    <name type="scientific">Caerostris extrusa</name>
    <name type="common">Bark spider</name>
    <name type="synonym">Caerostris bankana</name>
    <dbReference type="NCBI Taxonomy" id="172846"/>
    <lineage>
        <taxon>Eukaryota</taxon>
        <taxon>Metazoa</taxon>
        <taxon>Ecdysozoa</taxon>
        <taxon>Arthropoda</taxon>
        <taxon>Chelicerata</taxon>
        <taxon>Arachnida</taxon>
        <taxon>Araneae</taxon>
        <taxon>Araneomorphae</taxon>
        <taxon>Entelegynae</taxon>
        <taxon>Araneoidea</taxon>
        <taxon>Araneidae</taxon>
        <taxon>Caerostris</taxon>
    </lineage>
</organism>
<sequence>MSLIFNEKTQPAPFAQFGVYCIVFHQQVTEEWQLIRKGRNSCDQRELATRHRHQLPGPQFPGAVAAPTTDQEVNVIRDQQPRLQGKEIAAVPRANCPRNRREIHRRREALFRVRSDREGVFSIPTSTQINELG</sequence>
<dbReference type="EMBL" id="BPLR01015672">
    <property type="protein sequence ID" value="GIY77742.1"/>
    <property type="molecule type" value="Genomic_DNA"/>
</dbReference>
<reference evidence="1 2" key="1">
    <citation type="submission" date="2021-06" db="EMBL/GenBank/DDBJ databases">
        <title>Caerostris extrusa draft genome.</title>
        <authorList>
            <person name="Kono N."/>
            <person name="Arakawa K."/>
        </authorList>
    </citation>
    <scope>NUCLEOTIDE SEQUENCE [LARGE SCALE GENOMIC DNA]</scope>
</reference>
<accession>A0AAV4W4W2</accession>
<evidence type="ECO:0000313" key="2">
    <source>
        <dbReference type="Proteomes" id="UP001054945"/>
    </source>
</evidence>
<name>A0AAV4W4W2_CAEEX</name>
<comment type="caution">
    <text evidence="1">The sequence shown here is derived from an EMBL/GenBank/DDBJ whole genome shotgun (WGS) entry which is preliminary data.</text>
</comment>
<dbReference type="AlphaFoldDB" id="A0AAV4W4W2"/>
<protein>
    <submittedName>
        <fullName evidence="1">Uncharacterized protein</fullName>
    </submittedName>
</protein>